<protein>
    <submittedName>
        <fullName evidence="5">Uncharacterized protein LOC111134957 isoform X1</fullName>
    </submittedName>
</protein>
<feature type="region of interest" description="Disordered" evidence="1">
    <location>
        <begin position="259"/>
        <end position="280"/>
    </location>
</feature>
<feature type="compositionally biased region" description="Acidic residues" evidence="1">
    <location>
        <begin position="271"/>
        <end position="280"/>
    </location>
</feature>
<accession>A0A8B8EKM4</accession>
<feature type="chain" id="PRO_5034207369" evidence="3">
    <location>
        <begin position="22"/>
        <end position="280"/>
    </location>
</feature>
<name>A0A8B8EKM4_CRAVI</name>
<dbReference type="OrthoDB" id="6129274at2759"/>
<dbReference type="Proteomes" id="UP000694844">
    <property type="component" value="Chromosome 5"/>
</dbReference>
<keyword evidence="3" id="KW-0732">Signal</keyword>
<dbReference type="AlphaFoldDB" id="A0A8B8EKM4"/>
<proteinExistence type="predicted"/>
<feature type="transmembrane region" description="Helical" evidence="2">
    <location>
        <begin position="155"/>
        <end position="178"/>
    </location>
</feature>
<feature type="signal peptide" evidence="3">
    <location>
        <begin position="1"/>
        <end position="21"/>
    </location>
</feature>
<evidence type="ECO:0000256" key="2">
    <source>
        <dbReference type="SAM" id="Phobius"/>
    </source>
</evidence>
<reference evidence="5" key="1">
    <citation type="submission" date="2025-08" db="UniProtKB">
        <authorList>
            <consortium name="RefSeq"/>
        </authorList>
    </citation>
    <scope>IDENTIFICATION</scope>
    <source>
        <tissue evidence="5">Whole sample</tissue>
    </source>
</reference>
<sequence>MVEFMYILIASCCLFVSKTIGSPGCCGESIKGSCTKCCNNYRFVNDICEEKITCIYECGPSVCPNGTWSHNCSKPCPRLRFGRTCHQTCSCDENMCNAVTGCHDSMTTHNSLSTRNAHYENTQTTASSTVQEAKIYLSTQRVAGQADDRLSLQTIIIAVCAALGMSLLAILLLVIVLYRKRGMDSVLNINTHELQIIRREDESCMVSAHPTTSNVYRNKDRVMGHCHRPGLSAASNHPDSVKSCTCLAKVNHKIDSKKVKSQYEKPLFDSDSNDSQESDE</sequence>
<keyword evidence="4" id="KW-1185">Reference proteome</keyword>
<keyword evidence="2" id="KW-0472">Membrane</keyword>
<dbReference type="GeneID" id="111134957"/>
<keyword evidence="2" id="KW-1133">Transmembrane helix</keyword>
<evidence type="ECO:0000256" key="1">
    <source>
        <dbReference type="SAM" id="MobiDB-lite"/>
    </source>
</evidence>
<dbReference type="RefSeq" id="XP_022340276.1">
    <property type="nucleotide sequence ID" value="XM_022484568.1"/>
</dbReference>
<evidence type="ECO:0000313" key="4">
    <source>
        <dbReference type="Proteomes" id="UP000694844"/>
    </source>
</evidence>
<evidence type="ECO:0000313" key="5">
    <source>
        <dbReference type="RefSeq" id="XP_022340276.1"/>
    </source>
</evidence>
<keyword evidence="2" id="KW-0812">Transmembrane</keyword>
<gene>
    <name evidence="5" type="primary">LOC111134957</name>
</gene>
<feature type="compositionally biased region" description="Basic and acidic residues" evidence="1">
    <location>
        <begin position="259"/>
        <end position="268"/>
    </location>
</feature>
<dbReference type="KEGG" id="cvn:111134957"/>
<organism evidence="4 5">
    <name type="scientific">Crassostrea virginica</name>
    <name type="common">Eastern oyster</name>
    <dbReference type="NCBI Taxonomy" id="6565"/>
    <lineage>
        <taxon>Eukaryota</taxon>
        <taxon>Metazoa</taxon>
        <taxon>Spiralia</taxon>
        <taxon>Lophotrochozoa</taxon>
        <taxon>Mollusca</taxon>
        <taxon>Bivalvia</taxon>
        <taxon>Autobranchia</taxon>
        <taxon>Pteriomorphia</taxon>
        <taxon>Ostreida</taxon>
        <taxon>Ostreoidea</taxon>
        <taxon>Ostreidae</taxon>
        <taxon>Crassostrea</taxon>
    </lineage>
</organism>
<evidence type="ECO:0000256" key="3">
    <source>
        <dbReference type="SAM" id="SignalP"/>
    </source>
</evidence>